<dbReference type="GeneID" id="7832979"/>
<feature type="transmembrane region" description="Helical" evidence="1">
    <location>
        <begin position="72"/>
        <end position="90"/>
    </location>
</feature>
<feature type="transmembrane region" description="Helical" evidence="1">
    <location>
        <begin position="238"/>
        <end position="262"/>
    </location>
</feature>
<dbReference type="KEGG" id="tet:TTHERM_00812930"/>
<feature type="transmembrane region" description="Helical" evidence="1">
    <location>
        <begin position="47"/>
        <end position="66"/>
    </location>
</feature>
<dbReference type="AlphaFoldDB" id="Q22ST8"/>
<keyword evidence="1 2" id="KW-0812">Transmembrane</keyword>
<keyword evidence="3" id="KW-1185">Reference proteome</keyword>
<proteinExistence type="predicted"/>
<evidence type="ECO:0000256" key="1">
    <source>
        <dbReference type="SAM" id="Phobius"/>
    </source>
</evidence>
<dbReference type="Proteomes" id="UP000009168">
    <property type="component" value="Unassembled WGS sequence"/>
</dbReference>
<evidence type="ECO:0000313" key="2">
    <source>
        <dbReference type="EMBL" id="EAR88376.2"/>
    </source>
</evidence>
<dbReference type="EMBL" id="GG662841">
    <property type="protein sequence ID" value="EAR88376.2"/>
    <property type="molecule type" value="Genomic_DNA"/>
</dbReference>
<organism evidence="2 3">
    <name type="scientific">Tetrahymena thermophila (strain SB210)</name>
    <dbReference type="NCBI Taxonomy" id="312017"/>
    <lineage>
        <taxon>Eukaryota</taxon>
        <taxon>Sar</taxon>
        <taxon>Alveolata</taxon>
        <taxon>Ciliophora</taxon>
        <taxon>Intramacronucleata</taxon>
        <taxon>Oligohymenophorea</taxon>
        <taxon>Hymenostomatida</taxon>
        <taxon>Tetrahymenina</taxon>
        <taxon>Tetrahymenidae</taxon>
        <taxon>Tetrahymena</taxon>
    </lineage>
</organism>
<dbReference type="HOGENOM" id="CLU_907593_0_0_1"/>
<reference evidence="3" key="1">
    <citation type="journal article" date="2006" name="PLoS Biol.">
        <title>Macronuclear genome sequence of the ciliate Tetrahymena thermophila, a model eukaryote.</title>
        <authorList>
            <person name="Eisen J.A."/>
            <person name="Coyne R.S."/>
            <person name="Wu M."/>
            <person name="Wu D."/>
            <person name="Thiagarajan M."/>
            <person name="Wortman J.R."/>
            <person name="Badger J.H."/>
            <person name="Ren Q."/>
            <person name="Amedeo P."/>
            <person name="Jones K.M."/>
            <person name="Tallon L.J."/>
            <person name="Delcher A.L."/>
            <person name="Salzberg S.L."/>
            <person name="Silva J.C."/>
            <person name="Haas B.J."/>
            <person name="Majoros W.H."/>
            <person name="Farzad M."/>
            <person name="Carlton J.M."/>
            <person name="Smith R.K. Jr."/>
            <person name="Garg J."/>
            <person name="Pearlman R.E."/>
            <person name="Karrer K.M."/>
            <person name="Sun L."/>
            <person name="Manning G."/>
            <person name="Elde N.C."/>
            <person name="Turkewitz A.P."/>
            <person name="Asai D.J."/>
            <person name="Wilkes D.E."/>
            <person name="Wang Y."/>
            <person name="Cai H."/>
            <person name="Collins K."/>
            <person name="Stewart B.A."/>
            <person name="Lee S.R."/>
            <person name="Wilamowska K."/>
            <person name="Weinberg Z."/>
            <person name="Ruzzo W.L."/>
            <person name="Wloga D."/>
            <person name="Gaertig J."/>
            <person name="Frankel J."/>
            <person name="Tsao C.-C."/>
            <person name="Gorovsky M.A."/>
            <person name="Keeling P.J."/>
            <person name="Waller R.F."/>
            <person name="Patron N.J."/>
            <person name="Cherry J.M."/>
            <person name="Stover N.A."/>
            <person name="Krieger C.J."/>
            <person name="del Toro C."/>
            <person name="Ryder H.F."/>
            <person name="Williamson S.C."/>
            <person name="Barbeau R.A."/>
            <person name="Hamilton E.P."/>
            <person name="Orias E."/>
        </authorList>
    </citation>
    <scope>NUCLEOTIDE SEQUENCE [LARGE SCALE GENOMIC DNA]</scope>
    <source>
        <strain evidence="3">SB210</strain>
    </source>
</reference>
<protein>
    <submittedName>
        <fullName evidence="2">Transmembrane protein, putative</fullName>
    </submittedName>
</protein>
<accession>Q22ST8</accession>
<sequence length="291" mass="33636">MKVCRLFDKSAADTIAKVCLAYIFCFVTYCFYLYSQSGLLQKVSQSHPILTTILIFYACIVLNWAAMKKKHIGLGVLAIISNAFCIFIIGKAKQFVIHYFDLSKGCERLANANPIFQLLIDQNYDKYFNETSKVLCSKECPCKWNNKTDVYYDFKHKFIINKYDGAKSAQECPDYLSDTDKNQQKLSYLYDMINLELYGCSGYCKKQDIYSVTDINHGKPQRNCFDIHRQLQMETYKLLFFGIKSIPITLIILIPSICSLFYKQKSQETQNIKEQQDMKKGINANKSLICS</sequence>
<keyword evidence="1" id="KW-0472">Membrane</keyword>
<feature type="transmembrane region" description="Helical" evidence="1">
    <location>
        <begin position="15"/>
        <end position="35"/>
    </location>
</feature>
<keyword evidence="1" id="KW-1133">Transmembrane helix</keyword>
<name>Q22ST8_TETTS</name>
<dbReference type="RefSeq" id="XP_001008621.2">
    <property type="nucleotide sequence ID" value="XM_001008621.2"/>
</dbReference>
<gene>
    <name evidence="2" type="ORF">TTHERM_00812930</name>
</gene>
<evidence type="ECO:0000313" key="3">
    <source>
        <dbReference type="Proteomes" id="UP000009168"/>
    </source>
</evidence>
<dbReference type="InParanoid" id="Q22ST8"/>